<dbReference type="RefSeq" id="WP_207464477.1">
    <property type="nucleotide sequence ID" value="NZ_JAFNAW010000001.1"/>
</dbReference>
<gene>
    <name evidence="2" type="ORF">ACFOD7_14400</name>
</gene>
<evidence type="ECO:0000313" key="2">
    <source>
        <dbReference type="EMBL" id="MFC3169240.1"/>
    </source>
</evidence>
<proteinExistence type="predicted"/>
<dbReference type="Proteomes" id="UP001595557">
    <property type="component" value="Unassembled WGS sequence"/>
</dbReference>
<sequence length="257" mass="27957">MTMHFLRPTNRQQIVERADAILLEAEAMRDLAAALGRFEEATGRRVFVSDAVYDTSIAEAQWLADSDAGVYETDMPVEIGGADLPLDLSGIEIENAAQADLGEWVKVEGDGSGEALPPLEADAEDSVVDVHEAPAGEPQPALPSSDRPQAAPAARKQKAEDRPWGKLTLPERQIVKHLERLPKTFTPEDDLRLVELLTGGNKIDAAAAFLEVEPDVALTRWKSFLTEDVIGANGKPTIDGQQRLLNALRYRVETADA</sequence>
<evidence type="ECO:0000256" key="1">
    <source>
        <dbReference type="SAM" id="MobiDB-lite"/>
    </source>
</evidence>
<organism evidence="2 3">
    <name type="scientific">Paracoccus fontiphilus</name>
    <dbReference type="NCBI Taxonomy" id="1815556"/>
    <lineage>
        <taxon>Bacteria</taxon>
        <taxon>Pseudomonadati</taxon>
        <taxon>Pseudomonadota</taxon>
        <taxon>Alphaproteobacteria</taxon>
        <taxon>Rhodobacterales</taxon>
        <taxon>Paracoccaceae</taxon>
        <taxon>Paracoccus</taxon>
    </lineage>
</organism>
<protein>
    <submittedName>
        <fullName evidence="2">Uncharacterized protein</fullName>
    </submittedName>
</protein>
<comment type="caution">
    <text evidence="2">The sequence shown here is derived from an EMBL/GenBank/DDBJ whole genome shotgun (WGS) entry which is preliminary data.</text>
</comment>
<name>A0ABV7IF75_9RHOB</name>
<feature type="region of interest" description="Disordered" evidence="1">
    <location>
        <begin position="133"/>
        <end position="165"/>
    </location>
</feature>
<dbReference type="EMBL" id="JBHRTE010000059">
    <property type="protein sequence ID" value="MFC3169240.1"/>
    <property type="molecule type" value="Genomic_DNA"/>
</dbReference>
<evidence type="ECO:0000313" key="3">
    <source>
        <dbReference type="Proteomes" id="UP001595557"/>
    </source>
</evidence>
<reference evidence="3" key="1">
    <citation type="journal article" date="2019" name="Int. J. Syst. Evol. Microbiol.">
        <title>The Global Catalogue of Microorganisms (GCM) 10K type strain sequencing project: providing services to taxonomists for standard genome sequencing and annotation.</title>
        <authorList>
            <consortium name="The Broad Institute Genomics Platform"/>
            <consortium name="The Broad Institute Genome Sequencing Center for Infectious Disease"/>
            <person name="Wu L."/>
            <person name="Ma J."/>
        </authorList>
    </citation>
    <scope>NUCLEOTIDE SEQUENCE [LARGE SCALE GENOMIC DNA]</scope>
    <source>
        <strain evidence="3">KCTC 52239</strain>
    </source>
</reference>
<keyword evidence="3" id="KW-1185">Reference proteome</keyword>
<accession>A0ABV7IF75</accession>